<dbReference type="PRINTS" id="PR00891">
    <property type="entry name" value="RABGDIREP"/>
</dbReference>
<keyword evidence="5" id="KW-0274">FAD</keyword>
<keyword evidence="10" id="KW-1185">Reference proteome</keyword>
<accession>A0A0B2VAM9</accession>
<keyword evidence="7" id="KW-0520">NAD</keyword>
<evidence type="ECO:0000256" key="7">
    <source>
        <dbReference type="ARBA" id="ARBA00023027"/>
    </source>
</evidence>
<keyword evidence="6" id="KW-0521">NADP</keyword>
<protein>
    <submittedName>
        <fullName evidence="9">All-trans-retinol 13,14-reductase</fullName>
    </submittedName>
</protein>
<comment type="caution">
    <text evidence="9">The sequence shown here is derived from an EMBL/GenBank/DDBJ whole genome shotgun (WGS) entry which is preliminary data.</text>
</comment>
<evidence type="ECO:0000313" key="9">
    <source>
        <dbReference type="EMBL" id="KHN78524.1"/>
    </source>
</evidence>
<evidence type="ECO:0000256" key="3">
    <source>
        <dbReference type="ARBA" id="ARBA00022630"/>
    </source>
</evidence>
<comment type="similarity">
    <text evidence="1">Belongs to the Rab GDI family.</text>
</comment>
<evidence type="ECO:0000256" key="2">
    <source>
        <dbReference type="ARBA" id="ARBA00005855"/>
    </source>
</evidence>
<evidence type="ECO:0000313" key="10">
    <source>
        <dbReference type="Proteomes" id="UP000031036"/>
    </source>
</evidence>
<dbReference type="OMA" id="AFMFADW"/>
<comment type="similarity">
    <text evidence="2">Belongs to the carotenoid/retinoid oxidoreductase family. CrtISO subfamily.</text>
</comment>
<dbReference type="Proteomes" id="UP000031036">
    <property type="component" value="Unassembled WGS sequence"/>
</dbReference>
<feature type="chain" id="PRO_5002096027" evidence="8">
    <location>
        <begin position="20"/>
        <end position="615"/>
    </location>
</feature>
<feature type="signal peptide" evidence="8">
    <location>
        <begin position="1"/>
        <end position="19"/>
    </location>
</feature>
<keyword evidence="3" id="KW-0285">Flavoprotein</keyword>
<proteinExistence type="inferred from homology"/>
<dbReference type="InterPro" id="IPR052206">
    <property type="entry name" value="Retinol_saturase"/>
</dbReference>
<evidence type="ECO:0000256" key="1">
    <source>
        <dbReference type="ARBA" id="ARBA00005593"/>
    </source>
</evidence>
<dbReference type="InterPro" id="IPR018203">
    <property type="entry name" value="GDP_dissociation_inhibitor"/>
</dbReference>
<dbReference type="GO" id="GO:0005092">
    <property type="term" value="F:GDP-dissociation inhibitor activity"/>
    <property type="evidence" value="ECO:0007669"/>
    <property type="project" value="InterPro"/>
</dbReference>
<evidence type="ECO:0000256" key="8">
    <source>
        <dbReference type="SAM" id="SignalP"/>
    </source>
</evidence>
<gene>
    <name evidence="9" type="primary">Retsat</name>
    <name evidence="9" type="ORF">Tcan_13961</name>
</gene>
<organism evidence="9 10">
    <name type="scientific">Toxocara canis</name>
    <name type="common">Canine roundworm</name>
    <dbReference type="NCBI Taxonomy" id="6265"/>
    <lineage>
        <taxon>Eukaryota</taxon>
        <taxon>Metazoa</taxon>
        <taxon>Ecdysozoa</taxon>
        <taxon>Nematoda</taxon>
        <taxon>Chromadorea</taxon>
        <taxon>Rhabditida</taxon>
        <taxon>Spirurina</taxon>
        <taxon>Ascaridomorpha</taxon>
        <taxon>Ascaridoidea</taxon>
        <taxon>Toxocaridae</taxon>
        <taxon>Toxocara</taxon>
    </lineage>
</organism>
<dbReference type="PANTHER" id="PTHR46091:SF3">
    <property type="entry name" value="AMINE OXIDASE DOMAIN-CONTAINING PROTEIN"/>
    <property type="match status" value="1"/>
</dbReference>
<dbReference type="AlphaFoldDB" id="A0A0B2VAM9"/>
<sequence length="615" mass="70611">MWLVVIVVVSLLTLAVIRCIYRIRGGTINENCFLKMACTGKPTEVALSEKEKHDILRQAFHPSKVCSQWDVIVIGSGLSGLTIAKILAASGRKVLVLEQHDRAGGACHTFELDRFEFDVGLHYVLDMYPGSELYKICSAVTDSQVQWQQMQEPFDVAVIGDKQYGRTAGDHEMFRKQLKEWFPTEKDKIDAYFDYVNSCLREVPWLFRMKFFPRLLTRILLKWGIFGSLSKVFKYSTRTLIETMQEFGFSNEIQVVCSYYCVNYGIPPTRASFWQHWLFLMNSGYYPIGGATMITSHIVRSIQKFGGKVLVKADVKEIRFENEKVEGVVVDYGASDCFIAAPMVVSTVHLTHLFSNLIPKQIATKSSMFNVIKKLNAIDSLPVAAFQAYIGLRGSQEDLKLPSNNYFWYKCDEPMQIDTYLRMSIQEALDYGCPPFIYVTFPSAKDPTWNDRHPDISTCQLISVINPQWFMDFKDKSKRKSLKRSNKEEYLNLKNTIGELLIEQFIKMFPRLEKKIAFTEFSSSLSQQYYMQNSYGELYGLPQNVDRFKPQYWSELRCKTDIHGLFLSGQDVLFCGVSSALQNGMFSAGVILQRDLFKDLNEAYSLQSNDEMKSE</sequence>
<dbReference type="PANTHER" id="PTHR46091">
    <property type="entry name" value="BLR7054 PROTEIN"/>
    <property type="match status" value="1"/>
</dbReference>
<dbReference type="SUPFAM" id="SSF51905">
    <property type="entry name" value="FAD/NAD(P)-binding domain"/>
    <property type="match status" value="1"/>
</dbReference>
<dbReference type="STRING" id="6265.A0A0B2VAM9"/>
<dbReference type="GO" id="GO:0007264">
    <property type="term" value="P:small GTPase-mediated signal transduction"/>
    <property type="evidence" value="ECO:0007669"/>
    <property type="project" value="InterPro"/>
</dbReference>
<evidence type="ECO:0000256" key="4">
    <source>
        <dbReference type="ARBA" id="ARBA00022729"/>
    </source>
</evidence>
<dbReference type="Pfam" id="PF13450">
    <property type="entry name" value="NAD_binding_8"/>
    <property type="match status" value="1"/>
</dbReference>
<evidence type="ECO:0000256" key="6">
    <source>
        <dbReference type="ARBA" id="ARBA00022857"/>
    </source>
</evidence>
<reference evidence="9 10" key="1">
    <citation type="submission" date="2014-11" db="EMBL/GenBank/DDBJ databases">
        <title>Genetic blueprint of the zoonotic pathogen Toxocara canis.</title>
        <authorList>
            <person name="Zhu X.-Q."/>
            <person name="Korhonen P.K."/>
            <person name="Cai H."/>
            <person name="Young N.D."/>
            <person name="Nejsum P."/>
            <person name="von Samson-Himmelstjerna G."/>
            <person name="Boag P.R."/>
            <person name="Tan P."/>
            <person name="Li Q."/>
            <person name="Min J."/>
            <person name="Yang Y."/>
            <person name="Wang X."/>
            <person name="Fang X."/>
            <person name="Hall R.S."/>
            <person name="Hofmann A."/>
            <person name="Sternberg P.W."/>
            <person name="Jex A.R."/>
            <person name="Gasser R.B."/>
        </authorList>
    </citation>
    <scope>NUCLEOTIDE SEQUENCE [LARGE SCALE GENOMIC DNA]</scope>
    <source>
        <strain evidence="9">PN_DK_2014</strain>
    </source>
</reference>
<dbReference type="OrthoDB" id="38045at2759"/>
<keyword evidence="4 8" id="KW-0732">Signal</keyword>
<dbReference type="InterPro" id="IPR036188">
    <property type="entry name" value="FAD/NAD-bd_sf"/>
</dbReference>
<dbReference type="EMBL" id="JPKZ01002087">
    <property type="protein sequence ID" value="KHN78524.1"/>
    <property type="molecule type" value="Genomic_DNA"/>
</dbReference>
<evidence type="ECO:0000256" key="5">
    <source>
        <dbReference type="ARBA" id="ARBA00022827"/>
    </source>
</evidence>
<dbReference type="Gene3D" id="3.50.50.60">
    <property type="entry name" value="FAD/NAD(P)-binding domain"/>
    <property type="match status" value="2"/>
</dbReference>
<name>A0A0B2VAM9_TOXCA</name>